<keyword evidence="3 10" id="KW-0479">Metal-binding</keyword>
<feature type="binding site" evidence="10">
    <location>
        <position position="405"/>
    </location>
    <ligand>
        <name>Zn(2+)</name>
        <dbReference type="ChEBI" id="CHEBI:29105"/>
    </ligand>
</feature>
<feature type="binding site" evidence="10">
    <location>
        <begin position="34"/>
        <end position="38"/>
    </location>
    <ligand>
        <name>NAD(+)</name>
        <dbReference type="ChEBI" id="CHEBI:57540"/>
    </ligand>
</feature>
<evidence type="ECO:0000256" key="4">
    <source>
        <dbReference type="ARBA" id="ARBA00022763"/>
    </source>
</evidence>
<dbReference type="InterPro" id="IPR018239">
    <property type="entry name" value="DNA_ligase_AS"/>
</dbReference>
<comment type="similarity">
    <text evidence="10">Belongs to the NAD-dependent DNA ligase family. LigA subfamily.</text>
</comment>
<dbReference type="EC" id="6.5.1.2" evidence="10"/>
<feature type="binding site" evidence="10">
    <location>
        <position position="408"/>
    </location>
    <ligand>
        <name>Zn(2+)</name>
        <dbReference type="ChEBI" id="CHEBI:29105"/>
    </ligand>
</feature>
<dbReference type="InterPro" id="IPR012340">
    <property type="entry name" value="NA-bd_OB-fold"/>
</dbReference>
<evidence type="ECO:0000256" key="11">
    <source>
        <dbReference type="SAM" id="Coils"/>
    </source>
</evidence>
<dbReference type="CDD" id="cd17748">
    <property type="entry name" value="BRCT_DNA_ligase_like"/>
    <property type="match status" value="1"/>
</dbReference>
<dbReference type="PROSITE" id="PS50172">
    <property type="entry name" value="BRCT"/>
    <property type="match status" value="1"/>
</dbReference>
<dbReference type="NCBIfam" id="TIGR00575">
    <property type="entry name" value="dnlj"/>
    <property type="match status" value="1"/>
</dbReference>
<evidence type="ECO:0000256" key="10">
    <source>
        <dbReference type="HAMAP-Rule" id="MF_01588"/>
    </source>
</evidence>
<keyword evidence="7 10" id="KW-0520">NAD</keyword>
<dbReference type="Gene3D" id="3.40.50.10190">
    <property type="entry name" value="BRCT domain"/>
    <property type="match status" value="1"/>
</dbReference>
<dbReference type="Pfam" id="PF00533">
    <property type="entry name" value="BRCT"/>
    <property type="match status" value="1"/>
</dbReference>
<dbReference type="SUPFAM" id="SSF47781">
    <property type="entry name" value="RuvA domain 2-like"/>
    <property type="match status" value="1"/>
</dbReference>
<evidence type="ECO:0000256" key="9">
    <source>
        <dbReference type="ARBA" id="ARBA00034005"/>
    </source>
</evidence>
<dbReference type="InterPro" id="IPR001679">
    <property type="entry name" value="DNA_ligase"/>
</dbReference>
<dbReference type="InterPro" id="IPR004150">
    <property type="entry name" value="NAD_DNA_ligase_OB"/>
</dbReference>
<dbReference type="Gene3D" id="1.10.287.610">
    <property type="entry name" value="Helix hairpin bin"/>
    <property type="match status" value="1"/>
</dbReference>
<evidence type="ECO:0000256" key="1">
    <source>
        <dbReference type="ARBA" id="ARBA00022598"/>
    </source>
</evidence>
<feature type="active site" description="N6-AMP-lysine intermediate" evidence="10">
    <location>
        <position position="119"/>
    </location>
</feature>
<comment type="cofactor">
    <cofactor evidence="10">
        <name>Mg(2+)</name>
        <dbReference type="ChEBI" id="CHEBI:18420"/>
    </cofactor>
    <cofactor evidence="10">
        <name>Mn(2+)</name>
        <dbReference type="ChEBI" id="CHEBI:29035"/>
    </cofactor>
</comment>
<dbReference type="InterPro" id="IPR013839">
    <property type="entry name" value="DNAligase_adenylation"/>
</dbReference>
<dbReference type="SUPFAM" id="SSF56091">
    <property type="entry name" value="DNA ligase/mRNA capping enzyme, catalytic domain"/>
    <property type="match status" value="1"/>
</dbReference>
<dbReference type="GO" id="GO:0003911">
    <property type="term" value="F:DNA ligase (NAD+) activity"/>
    <property type="evidence" value="ECO:0007669"/>
    <property type="project" value="UniProtKB-EC"/>
</dbReference>
<dbReference type="NCBIfam" id="NF005932">
    <property type="entry name" value="PRK07956.1"/>
    <property type="match status" value="1"/>
</dbReference>
<protein>
    <recommendedName>
        <fullName evidence="10">DNA ligase</fullName>
        <ecNumber evidence="10">6.5.1.2</ecNumber>
    </recommendedName>
    <alternativeName>
        <fullName evidence="10">Polydeoxyribonucleotide synthase [NAD(+)]</fullName>
    </alternativeName>
</protein>
<dbReference type="Gene3D" id="1.10.150.20">
    <property type="entry name" value="5' to 3' exonuclease, C-terminal subdomain"/>
    <property type="match status" value="2"/>
</dbReference>
<keyword evidence="4 10" id="KW-0227">DNA damage</keyword>
<dbReference type="Gene3D" id="2.40.50.140">
    <property type="entry name" value="Nucleic acid-binding proteins"/>
    <property type="match status" value="1"/>
</dbReference>
<feature type="binding site" evidence="10">
    <location>
        <position position="117"/>
    </location>
    <ligand>
        <name>NAD(+)</name>
        <dbReference type="ChEBI" id="CHEBI:57540"/>
    </ligand>
</feature>
<dbReference type="SUPFAM" id="SSF50249">
    <property type="entry name" value="Nucleic acid-binding proteins"/>
    <property type="match status" value="1"/>
</dbReference>
<feature type="binding site" evidence="10">
    <location>
        <position position="140"/>
    </location>
    <ligand>
        <name>NAD(+)</name>
        <dbReference type="ChEBI" id="CHEBI:57540"/>
    </ligand>
</feature>
<dbReference type="EMBL" id="CP102734">
    <property type="protein sequence ID" value="UVD81447.1"/>
    <property type="molecule type" value="Genomic_DNA"/>
</dbReference>
<feature type="binding site" evidence="10">
    <location>
        <position position="290"/>
    </location>
    <ligand>
        <name>NAD(+)</name>
        <dbReference type="ChEBI" id="CHEBI:57540"/>
    </ligand>
</feature>
<feature type="binding site" evidence="10">
    <location>
        <position position="174"/>
    </location>
    <ligand>
        <name>NAD(+)</name>
        <dbReference type="ChEBI" id="CHEBI:57540"/>
    </ligand>
</feature>
<accession>A0ABY5RAR7</accession>
<comment type="function">
    <text evidence="10">DNA ligase that catalyzes the formation of phosphodiester linkages between 5'-phosphoryl and 3'-hydroxyl groups in double-stranded DNA using NAD as a coenzyme and as the energy source for the reaction. It is essential for DNA replication and repair of damaged DNA.</text>
</comment>
<dbReference type="SUPFAM" id="SSF52113">
    <property type="entry name" value="BRCT domain"/>
    <property type="match status" value="1"/>
</dbReference>
<dbReference type="CDD" id="cd00114">
    <property type="entry name" value="LIGANc"/>
    <property type="match status" value="1"/>
</dbReference>
<dbReference type="SMART" id="SM00292">
    <property type="entry name" value="BRCT"/>
    <property type="match status" value="1"/>
</dbReference>
<dbReference type="InterPro" id="IPR036420">
    <property type="entry name" value="BRCT_dom_sf"/>
</dbReference>
<dbReference type="InterPro" id="IPR041663">
    <property type="entry name" value="DisA/LigA_HHH"/>
</dbReference>
<feature type="binding site" evidence="10">
    <location>
        <begin position="88"/>
        <end position="89"/>
    </location>
    <ligand>
        <name>NAD(+)</name>
        <dbReference type="ChEBI" id="CHEBI:57540"/>
    </ligand>
</feature>
<keyword evidence="14" id="KW-1185">Reference proteome</keyword>
<gene>
    <name evidence="10 13" type="primary">ligA</name>
    <name evidence="13" type="ORF">NV226_01795</name>
</gene>
<evidence type="ECO:0000313" key="13">
    <source>
        <dbReference type="EMBL" id="UVD81447.1"/>
    </source>
</evidence>
<keyword evidence="1 10" id="KW-0436">Ligase</keyword>
<keyword evidence="2 10" id="KW-0235">DNA replication</keyword>
<dbReference type="Pfam" id="PF12826">
    <property type="entry name" value="HHH_2"/>
    <property type="match status" value="1"/>
</dbReference>
<dbReference type="Pfam" id="PF01653">
    <property type="entry name" value="DNA_ligase_aden"/>
    <property type="match status" value="1"/>
</dbReference>
<keyword evidence="8 10" id="KW-0234">DNA repair</keyword>
<organism evidence="13 14">
    <name type="scientific">Mycoplasma iguanae</name>
    <dbReference type="NCBI Taxonomy" id="292461"/>
    <lineage>
        <taxon>Bacteria</taxon>
        <taxon>Bacillati</taxon>
        <taxon>Mycoplasmatota</taxon>
        <taxon>Mollicutes</taxon>
        <taxon>Mycoplasmataceae</taxon>
        <taxon>Mycoplasma</taxon>
    </lineage>
</organism>
<feature type="binding site" evidence="10">
    <location>
        <position position="428"/>
    </location>
    <ligand>
        <name>Zn(2+)</name>
        <dbReference type="ChEBI" id="CHEBI:29105"/>
    </ligand>
</feature>
<keyword evidence="6 10" id="KW-0460">Magnesium</keyword>
<evidence type="ECO:0000313" key="14">
    <source>
        <dbReference type="Proteomes" id="UP001059252"/>
    </source>
</evidence>
<name>A0ABY5RAR7_9MOLU</name>
<feature type="binding site" evidence="10">
    <location>
        <position position="314"/>
    </location>
    <ligand>
        <name>NAD(+)</name>
        <dbReference type="ChEBI" id="CHEBI:57540"/>
    </ligand>
</feature>
<evidence type="ECO:0000256" key="3">
    <source>
        <dbReference type="ARBA" id="ARBA00022723"/>
    </source>
</evidence>
<evidence type="ECO:0000256" key="7">
    <source>
        <dbReference type="ARBA" id="ARBA00023027"/>
    </source>
</evidence>
<feature type="binding site" evidence="10">
    <location>
        <position position="423"/>
    </location>
    <ligand>
        <name>Zn(2+)</name>
        <dbReference type="ChEBI" id="CHEBI:29105"/>
    </ligand>
</feature>
<dbReference type="InterPro" id="IPR001357">
    <property type="entry name" value="BRCT_dom"/>
</dbReference>
<dbReference type="HAMAP" id="MF_01588">
    <property type="entry name" value="DNA_ligase_A"/>
    <property type="match status" value="1"/>
</dbReference>
<dbReference type="InterPro" id="IPR010994">
    <property type="entry name" value="RuvA_2-like"/>
</dbReference>
<comment type="catalytic activity">
    <reaction evidence="9 10">
        <text>NAD(+) + (deoxyribonucleotide)n-3'-hydroxyl + 5'-phospho-(deoxyribonucleotide)m = (deoxyribonucleotide)n+m + AMP + beta-nicotinamide D-nucleotide.</text>
        <dbReference type="EC" id="6.5.1.2"/>
    </reaction>
</comment>
<evidence type="ECO:0000256" key="8">
    <source>
        <dbReference type="ARBA" id="ARBA00023204"/>
    </source>
</evidence>
<dbReference type="Pfam" id="PF03120">
    <property type="entry name" value="OB_DNA_ligase"/>
    <property type="match status" value="1"/>
</dbReference>
<reference evidence="13" key="1">
    <citation type="submission" date="2022-08" db="EMBL/GenBank/DDBJ databases">
        <title>Complete genome of Mycoplasma iguanae type strain 2327.</title>
        <authorList>
            <person name="Spergser J."/>
        </authorList>
    </citation>
    <scope>NUCLEOTIDE SEQUENCE</scope>
    <source>
        <strain evidence="13">2327</strain>
    </source>
</reference>
<dbReference type="Gene3D" id="3.30.470.30">
    <property type="entry name" value="DNA ligase/mRNA capping enzyme"/>
    <property type="match status" value="1"/>
</dbReference>
<keyword evidence="10" id="KW-0464">Manganese</keyword>
<proteinExistence type="inferred from homology"/>
<keyword evidence="11" id="KW-0175">Coiled coil</keyword>
<dbReference type="Proteomes" id="UP001059252">
    <property type="component" value="Chromosome"/>
</dbReference>
<evidence type="ECO:0000256" key="2">
    <source>
        <dbReference type="ARBA" id="ARBA00022705"/>
    </source>
</evidence>
<dbReference type="InterPro" id="IPR013840">
    <property type="entry name" value="DNAligase_N"/>
</dbReference>
<evidence type="ECO:0000256" key="5">
    <source>
        <dbReference type="ARBA" id="ARBA00022833"/>
    </source>
</evidence>
<evidence type="ECO:0000256" key="6">
    <source>
        <dbReference type="ARBA" id="ARBA00022842"/>
    </source>
</evidence>
<sequence>MKKVESLNKIKELRKKIQQWNHEYFDLQKPSVSDQVYDANLYLLEKLEKELNILNLNDEELANSPSQNIGANIDNRFSKHIHKVPMLSLNKAYSLQDLEKFSERIAKQFNNFNFYCEPKIDGLSISLHYKKGKLVLALTRGNGVEGEDVTHNVLQIKDIPQKIKYQEELEVRGEIYLSKKEFEKINAKLLKECKQTYANARNLASGTMRQLNSEIVYERNLNAFIYYVVEPLKHNLLTYSDAIFFLKNNNFPVNNEGKQFQTIHECYQFIKNIETQKNTWNYDVDGIVVKLEQFNYYDELGFTSKFPHSAIAFKYDDEIAQTKLLNIFPTVGRTGIITYNAKLEPVFINGTIVSAATLHNYTYIEKLKISINDIVKIKKAGEIIPKVVASLASRDQTTYQRIDFCPSCNSQLILSETHIDQFCTNSECPEVNIKKIIHFISKSGLNIEGIGEKQVRLFFKHNFLQNPIDIFNLEKYKKDILKLEGFQKKSVNNILEAIQKAKTTKLSSLLSALGIKYIGARTAKFLANKIPKLADYLTFDFNNLINEKDIGPKTITGLKDFFTNEVNKKIWLKIQEIDWNFEEYIKNNSQKLTGITFVITGTLQQTRKTIQEFLESHGAKISSTISKNTNYLIYGLNPGSKLAKANELSIKTLSEIEYMEFIDKLLK</sequence>
<feature type="coiled-coil region" evidence="11">
    <location>
        <begin position="3"/>
        <end position="64"/>
    </location>
</feature>
<evidence type="ECO:0000259" key="12">
    <source>
        <dbReference type="PROSITE" id="PS50172"/>
    </source>
</evidence>
<dbReference type="PROSITE" id="PS01055">
    <property type="entry name" value="DNA_LIGASE_N1"/>
    <property type="match status" value="1"/>
</dbReference>
<dbReference type="SMART" id="SM00532">
    <property type="entry name" value="LIGANc"/>
    <property type="match status" value="1"/>
</dbReference>
<keyword evidence="5 10" id="KW-0862">Zinc</keyword>
<feature type="domain" description="BRCT" evidence="12">
    <location>
        <begin position="587"/>
        <end position="667"/>
    </location>
</feature>
<dbReference type="PIRSF" id="PIRSF001604">
    <property type="entry name" value="LigA"/>
    <property type="match status" value="1"/>
</dbReference>
<dbReference type="RefSeq" id="WP_258210621.1">
    <property type="nucleotide sequence ID" value="NZ_CP102734.1"/>
</dbReference>